<organism evidence="9 10">
    <name type="scientific">Heterodera trifolii</name>
    <dbReference type="NCBI Taxonomy" id="157864"/>
    <lineage>
        <taxon>Eukaryota</taxon>
        <taxon>Metazoa</taxon>
        <taxon>Ecdysozoa</taxon>
        <taxon>Nematoda</taxon>
        <taxon>Chromadorea</taxon>
        <taxon>Rhabditida</taxon>
        <taxon>Tylenchina</taxon>
        <taxon>Tylenchomorpha</taxon>
        <taxon>Tylenchoidea</taxon>
        <taxon>Heteroderidae</taxon>
        <taxon>Heteroderinae</taxon>
        <taxon>Heterodera</taxon>
    </lineage>
</organism>
<dbReference type="EMBL" id="JBICBT010000549">
    <property type="protein sequence ID" value="KAL3110187.1"/>
    <property type="molecule type" value="Genomic_DNA"/>
</dbReference>
<dbReference type="InterPro" id="IPR012677">
    <property type="entry name" value="Nucleotide-bd_a/b_plait_sf"/>
</dbReference>
<feature type="transmembrane region" description="Helical" evidence="7">
    <location>
        <begin position="340"/>
        <end position="362"/>
    </location>
</feature>
<keyword evidence="3 7" id="KW-1133">Transmembrane helix</keyword>
<dbReference type="AlphaFoldDB" id="A0ABD2L5I8"/>
<keyword evidence="10" id="KW-1185">Reference proteome</keyword>
<dbReference type="Gene3D" id="1.10.720.40">
    <property type="match status" value="1"/>
</dbReference>
<dbReference type="Pfam" id="PF03020">
    <property type="entry name" value="LEM"/>
    <property type="match status" value="1"/>
</dbReference>
<dbReference type="InterPro" id="IPR003887">
    <property type="entry name" value="LEM_dom"/>
</dbReference>
<evidence type="ECO:0000256" key="3">
    <source>
        <dbReference type="ARBA" id="ARBA00022989"/>
    </source>
</evidence>
<protein>
    <recommendedName>
        <fullName evidence="8">LEM domain-containing protein</fullName>
    </recommendedName>
</protein>
<dbReference type="PROSITE" id="PS50954">
    <property type="entry name" value="LEM"/>
    <property type="match status" value="1"/>
</dbReference>
<evidence type="ECO:0000256" key="5">
    <source>
        <dbReference type="ARBA" id="ARBA00023242"/>
    </source>
</evidence>
<dbReference type="InterPro" id="IPR041885">
    <property type="entry name" value="MAN1_winged_helix_dom"/>
</dbReference>
<evidence type="ECO:0000256" key="1">
    <source>
        <dbReference type="ARBA" id="ARBA00004473"/>
    </source>
</evidence>
<feature type="transmembrane region" description="Helical" evidence="7">
    <location>
        <begin position="297"/>
        <end position="315"/>
    </location>
</feature>
<dbReference type="InterPro" id="IPR011015">
    <property type="entry name" value="LEM/LEM-like_dom_sf"/>
</dbReference>
<evidence type="ECO:0000256" key="7">
    <source>
        <dbReference type="SAM" id="Phobius"/>
    </source>
</evidence>
<dbReference type="SUPFAM" id="SSF63451">
    <property type="entry name" value="LEM domain"/>
    <property type="match status" value="1"/>
</dbReference>
<dbReference type="SMART" id="SM00540">
    <property type="entry name" value="LEM"/>
    <property type="match status" value="1"/>
</dbReference>
<evidence type="ECO:0000259" key="8">
    <source>
        <dbReference type="PROSITE" id="PS50954"/>
    </source>
</evidence>
<comment type="subcellular location">
    <subcellularLocation>
        <location evidence="1">Nucleus inner membrane</location>
        <topology evidence="1">Multi-pass membrane protein</topology>
    </subcellularLocation>
</comment>
<sequence length="572" mass="63384">MKSTSELTDEELKAELSSFGFTAGPITDTTRGILHKKLGSFRNGSGVLAKTKASGKKTRTETPTSHVKENASDSLRLPDNPSLVDKAVGTSSIPFKNATDATAVKNRTPTPPRKQNSITRVPVRQQATSMGIVEPRLGRSGTSGGALGHSFSSESGGSIRYSRSSFGTGRPDTPPLDLGFKGYGSGTATFETNFGRDDEEDDDDHTESSRILSPATRFAPTHGIGPYAKKTSPVENFKKMAWGFFSRPLGTSTPCSDTGNKYVGYASSKYKRHSPSFDQATVRFFDTKKISPDISRWIAHAIVAFFALLFFTYIAKAHSETVSSGVSLTAGFAVSTFRFLYNYAFIPIIGIFIVGLFIFGIYKLASFRNYRKVEENRKLILLVERITDIIYESGTSGVAEPHVRDMIMPPTKRSEEEAKRWKEAARFINNEDSRIRTEIRLINGTECNVWIWVGAGKERWQGTALLEGSPMARVPEQALTRCLKLRGVNFSPNIVERDSIRNELLAKMRPIVPQHIGFVGGTESVVYIKLKNLSDAKDAFMAFHSHWFNGNLLSAKYVRDQRYLERFPEAEG</sequence>
<proteinExistence type="predicted"/>
<dbReference type="InterPro" id="IPR052277">
    <property type="entry name" value="INM_ESCRT-Associated"/>
</dbReference>
<keyword evidence="2 7" id="KW-0812">Transmembrane</keyword>
<feature type="domain" description="LEM" evidence="8">
    <location>
        <begin position="1"/>
        <end position="45"/>
    </location>
</feature>
<keyword evidence="5" id="KW-0539">Nucleus</keyword>
<feature type="region of interest" description="Disordered" evidence="6">
    <location>
        <begin position="45"/>
        <end position="122"/>
    </location>
</feature>
<dbReference type="Proteomes" id="UP001620626">
    <property type="component" value="Unassembled WGS sequence"/>
</dbReference>
<comment type="caution">
    <text evidence="9">The sequence shown here is derived from an EMBL/GenBank/DDBJ whole genome shotgun (WGS) entry which is preliminary data.</text>
</comment>
<evidence type="ECO:0000313" key="9">
    <source>
        <dbReference type="EMBL" id="KAL3110187.1"/>
    </source>
</evidence>
<gene>
    <name evidence="9" type="ORF">niasHT_015790</name>
</gene>
<evidence type="ECO:0000313" key="10">
    <source>
        <dbReference type="Proteomes" id="UP001620626"/>
    </source>
</evidence>
<dbReference type="PANTHER" id="PTHR13428:SF12">
    <property type="entry name" value="INNER NUCLEAR MEMBRANE PROTEIN MAN1"/>
    <property type="match status" value="1"/>
</dbReference>
<dbReference type="Gene3D" id="1.10.10.1180">
    <property type="entry name" value="MAN1, winged-helix domain"/>
    <property type="match status" value="1"/>
</dbReference>
<feature type="region of interest" description="Disordered" evidence="6">
    <location>
        <begin position="189"/>
        <end position="230"/>
    </location>
</feature>
<dbReference type="GO" id="GO:0005637">
    <property type="term" value="C:nuclear inner membrane"/>
    <property type="evidence" value="ECO:0007669"/>
    <property type="project" value="UniProtKB-SubCell"/>
</dbReference>
<dbReference type="Gene3D" id="3.30.70.330">
    <property type="match status" value="1"/>
</dbReference>
<reference evidence="9 10" key="1">
    <citation type="submission" date="2024-10" db="EMBL/GenBank/DDBJ databases">
        <authorList>
            <person name="Kim D."/>
        </authorList>
    </citation>
    <scope>NUCLEOTIDE SEQUENCE [LARGE SCALE GENOMIC DNA]</scope>
    <source>
        <strain evidence="9">BH-2024</strain>
    </source>
</reference>
<dbReference type="PANTHER" id="PTHR13428">
    <property type="entry name" value="INNER NUCLEAR MEMBRANE PROTEIN MAN1 LEM DOMAIN CONTAINING PROTEIN"/>
    <property type="match status" value="1"/>
</dbReference>
<name>A0ABD2L5I8_9BILA</name>
<evidence type="ECO:0000256" key="2">
    <source>
        <dbReference type="ARBA" id="ARBA00022692"/>
    </source>
</evidence>
<feature type="compositionally biased region" description="Polar residues" evidence="6">
    <location>
        <begin position="105"/>
        <end position="122"/>
    </location>
</feature>
<evidence type="ECO:0000256" key="6">
    <source>
        <dbReference type="SAM" id="MobiDB-lite"/>
    </source>
</evidence>
<accession>A0ABD2L5I8</accession>
<evidence type="ECO:0000256" key="4">
    <source>
        <dbReference type="ARBA" id="ARBA00023136"/>
    </source>
</evidence>
<keyword evidence="4 7" id="KW-0472">Membrane</keyword>
<feature type="region of interest" description="Disordered" evidence="6">
    <location>
        <begin position="135"/>
        <end position="176"/>
    </location>
</feature>
<dbReference type="CDD" id="cd12934">
    <property type="entry name" value="LEM"/>
    <property type="match status" value="1"/>
</dbReference>
<feature type="compositionally biased region" description="Polar residues" evidence="6">
    <location>
        <begin position="150"/>
        <end position="167"/>
    </location>
</feature>